<dbReference type="EMBL" id="CP025198">
    <property type="protein sequence ID" value="AXE37318.1"/>
    <property type="molecule type" value="Genomic_DNA"/>
</dbReference>
<dbReference type="Proteomes" id="UP000251995">
    <property type="component" value="Chromosome"/>
</dbReference>
<proteinExistence type="predicted"/>
<dbReference type="AlphaFoldDB" id="A0A344UPX0"/>
<dbReference type="RefSeq" id="WP_114043485.1">
    <property type="nucleotide sequence ID" value="NZ_CP025198.1"/>
</dbReference>
<accession>A0A344UPX0</accession>
<dbReference type="KEGG" id="acij:JS278_00121"/>
<gene>
    <name evidence="1" type="ORF">JS278_00121</name>
</gene>
<sequence>MIDVTDEEVAILKRWKKRSDTLVLIRLKAEAILYMSRGVDIRIVADLVDRTGKTVNGWLADWKRERLASVVTGHAGN</sequence>
<reference evidence="1 2" key="1">
    <citation type="submission" date="2017-12" db="EMBL/GenBank/DDBJ databases">
        <title>The whole genome sequence of the Acidipropionibacterium virtanenii sp. nov. type strain JS278.</title>
        <authorList>
            <person name="Laine P."/>
            <person name="Deptula P."/>
            <person name="Varmanen P."/>
            <person name="Auvinen P."/>
        </authorList>
    </citation>
    <scope>NUCLEOTIDE SEQUENCE [LARGE SCALE GENOMIC DNA]</scope>
    <source>
        <strain evidence="1 2">JS278</strain>
    </source>
</reference>
<protein>
    <recommendedName>
        <fullName evidence="3">Winged helix-turn helix domain-containing protein</fullName>
    </recommendedName>
</protein>
<name>A0A344UPX0_9ACTN</name>
<evidence type="ECO:0000313" key="1">
    <source>
        <dbReference type="EMBL" id="AXE37318.1"/>
    </source>
</evidence>
<evidence type="ECO:0000313" key="2">
    <source>
        <dbReference type="Proteomes" id="UP000251995"/>
    </source>
</evidence>
<dbReference type="OrthoDB" id="3255737at2"/>
<organism evidence="1 2">
    <name type="scientific">Acidipropionibacterium virtanenii</name>
    <dbReference type="NCBI Taxonomy" id="2057246"/>
    <lineage>
        <taxon>Bacteria</taxon>
        <taxon>Bacillati</taxon>
        <taxon>Actinomycetota</taxon>
        <taxon>Actinomycetes</taxon>
        <taxon>Propionibacteriales</taxon>
        <taxon>Propionibacteriaceae</taxon>
        <taxon>Acidipropionibacterium</taxon>
    </lineage>
</organism>
<keyword evidence="2" id="KW-1185">Reference proteome</keyword>
<evidence type="ECO:0008006" key="3">
    <source>
        <dbReference type="Google" id="ProtNLM"/>
    </source>
</evidence>